<organism evidence="1 2">
    <name type="scientific">Aeromicrobium chenweiae</name>
    <dbReference type="NCBI Taxonomy" id="2079793"/>
    <lineage>
        <taxon>Bacteria</taxon>
        <taxon>Bacillati</taxon>
        <taxon>Actinomycetota</taxon>
        <taxon>Actinomycetes</taxon>
        <taxon>Propionibacteriales</taxon>
        <taxon>Nocardioidaceae</taxon>
        <taxon>Aeromicrobium</taxon>
    </lineage>
</organism>
<dbReference type="EMBL" id="CP026952">
    <property type="protein sequence ID" value="AWB93312.1"/>
    <property type="molecule type" value="Genomic_DNA"/>
</dbReference>
<accession>A0A2S0WPU0</accession>
<protein>
    <submittedName>
        <fullName evidence="1">Uncharacterized protein</fullName>
    </submittedName>
</protein>
<dbReference type="AlphaFoldDB" id="A0A2S0WPU0"/>
<dbReference type="KEGG" id="aez:C3E78_14450"/>
<proteinExistence type="predicted"/>
<gene>
    <name evidence="1" type="ORF">C3E78_14450</name>
</gene>
<evidence type="ECO:0000313" key="1">
    <source>
        <dbReference type="EMBL" id="AWB93312.1"/>
    </source>
</evidence>
<reference evidence="2" key="1">
    <citation type="submission" date="2018-01" db="EMBL/GenBank/DDBJ databases">
        <authorList>
            <person name="Li J."/>
        </authorList>
    </citation>
    <scope>NUCLEOTIDE SEQUENCE [LARGE SCALE GENOMIC DNA]</scope>
    <source>
        <strain evidence="2">592</strain>
    </source>
</reference>
<evidence type="ECO:0000313" key="2">
    <source>
        <dbReference type="Proteomes" id="UP000244384"/>
    </source>
</evidence>
<keyword evidence="2" id="KW-1185">Reference proteome</keyword>
<dbReference type="Proteomes" id="UP000244384">
    <property type="component" value="Chromosome"/>
</dbReference>
<name>A0A2S0WPU0_9ACTN</name>
<sequence>MKKTPKATAPKKCEGPNTQFNVEGIRQESLLPDCGVAAPVTASEQKKSGLGLACGGSYPVILYKTTTTGAKTSICGRTSSGEDFRFVTKASGGQIVDLKGDYDPQLDAFVAQKDGVSYAVQAYDGTLVVEKDGRTTRQKASDWISLDNESDYD</sequence>